<dbReference type="Pfam" id="PF19127">
    <property type="entry name" value="Choline_bind_3"/>
    <property type="match status" value="4"/>
</dbReference>
<feature type="repeat" description="Cell wall-binding" evidence="2">
    <location>
        <begin position="904"/>
        <end position="923"/>
    </location>
</feature>
<dbReference type="SUPFAM" id="SSF69360">
    <property type="entry name" value="Cell wall binding repeat"/>
    <property type="match status" value="3"/>
</dbReference>
<dbReference type="RefSeq" id="WP_129257141.1">
    <property type="nucleotide sequence ID" value="NZ_SDKC01000001.1"/>
</dbReference>
<keyword evidence="1" id="KW-0677">Repeat</keyword>
<feature type="repeat" description="Cell wall-binding" evidence="2">
    <location>
        <begin position="864"/>
        <end position="883"/>
    </location>
</feature>
<feature type="domain" description="Metallo-beta-lactamase" evidence="5">
    <location>
        <begin position="60"/>
        <end position="154"/>
    </location>
</feature>
<dbReference type="Pfam" id="PF19085">
    <property type="entry name" value="Choline_bind_2"/>
    <property type="match status" value="1"/>
</dbReference>
<feature type="repeat" description="Cell wall-binding" evidence="2">
    <location>
        <begin position="944"/>
        <end position="963"/>
    </location>
</feature>
<dbReference type="InterPro" id="IPR036866">
    <property type="entry name" value="RibonucZ/Hydroxyglut_hydro"/>
</dbReference>
<evidence type="ECO:0000313" key="7">
    <source>
        <dbReference type="EMBL" id="RXS74502.1"/>
    </source>
</evidence>
<dbReference type="OrthoDB" id="177750at2"/>
<evidence type="ECO:0000259" key="6">
    <source>
        <dbReference type="Pfam" id="PF05738"/>
    </source>
</evidence>
<proteinExistence type="predicted"/>
<dbReference type="InterPro" id="IPR052159">
    <property type="entry name" value="Competence_DNA_uptake"/>
</dbReference>
<feature type="repeat" description="Cell wall-binding" evidence="2">
    <location>
        <begin position="924"/>
        <end position="943"/>
    </location>
</feature>
<feature type="chain" id="PRO_5020881438" evidence="4">
    <location>
        <begin position="30"/>
        <end position="983"/>
    </location>
</feature>
<dbReference type="EMBL" id="SDKC01000001">
    <property type="protein sequence ID" value="RXS74502.1"/>
    <property type="molecule type" value="Genomic_DNA"/>
</dbReference>
<feature type="repeat" description="Cell wall-binding" evidence="2">
    <location>
        <begin position="758"/>
        <end position="777"/>
    </location>
</feature>
<dbReference type="InterPro" id="IPR008454">
    <property type="entry name" value="Collagen-bd_Cna-like_B-typ_dom"/>
</dbReference>
<gene>
    <name evidence="7" type="ORF">ETP43_04285</name>
</gene>
<dbReference type="SUPFAM" id="SSF49478">
    <property type="entry name" value="Cna protein B-type domain"/>
    <property type="match status" value="1"/>
</dbReference>
<dbReference type="Pfam" id="PF05738">
    <property type="entry name" value="Cna_B"/>
    <property type="match status" value="1"/>
</dbReference>
<dbReference type="Gene3D" id="2.10.270.10">
    <property type="entry name" value="Cholin Binding"/>
    <property type="match status" value="4"/>
</dbReference>
<evidence type="ECO:0000259" key="5">
    <source>
        <dbReference type="Pfam" id="PF00753"/>
    </source>
</evidence>
<feature type="repeat" description="Cell wall-binding" evidence="2">
    <location>
        <begin position="718"/>
        <end position="737"/>
    </location>
</feature>
<comment type="caution">
    <text evidence="7">The sequence shown here is derived from an EMBL/GenBank/DDBJ whole genome shotgun (WGS) entry which is preliminary data.</text>
</comment>
<dbReference type="PANTHER" id="PTHR30619">
    <property type="entry name" value="DNA INTERNALIZATION/COMPETENCE PROTEIN COMEC/REC2"/>
    <property type="match status" value="1"/>
</dbReference>
<name>A0A4Q1RG14_9FIRM</name>
<evidence type="ECO:0000313" key="8">
    <source>
        <dbReference type="Proteomes" id="UP000290106"/>
    </source>
</evidence>
<feature type="domain" description="CNA-B" evidence="6">
    <location>
        <begin position="194"/>
        <end position="274"/>
    </location>
</feature>
<organism evidence="7 8">
    <name type="scientific">Blautia faecicola</name>
    <dbReference type="NCBI Taxonomy" id="2509240"/>
    <lineage>
        <taxon>Bacteria</taxon>
        <taxon>Bacillati</taxon>
        <taxon>Bacillota</taxon>
        <taxon>Clostridia</taxon>
        <taxon>Lachnospirales</taxon>
        <taxon>Lachnospiraceae</taxon>
        <taxon>Blautia</taxon>
    </lineage>
</organism>
<feature type="repeat" description="Cell wall-binding" evidence="2">
    <location>
        <begin position="884"/>
        <end position="903"/>
    </location>
</feature>
<dbReference type="AlphaFoldDB" id="A0A4Q1RG14"/>
<evidence type="ECO:0000256" key="3">
    <source>
        <dbReference type="SAM" id="MobiDB-lite"/>
    </source>
</evidence>
<feature type="repeat" description="Cell wall-binding" evidence="2">
    <location>
        <begin position="778"/>
        <end position="797"/>
    </location>
</feature>
<dbReference type="Gene3D" id="3.60.15.10">
    <property type="entry name" value="Ribonuclease Z/Hydroxyacylglutathione hydrolase-like"/>
    <property type="match status" value="2"/>
</dbReference>
<feature type="signal peptide" evidence="4">
    <location>
        <begin position="1"/>
        <end position="29"/>
    </location>
</feature>
<keyword evidence="4" id="KW-0732">Signal</keyword>
<dbReference type="Pfam" id="PF01473">
    <property type="entry name" value="Choline_bind_1"/>
    <property type="match status" value="4"/>
</dbReference>
<protein>
    <submittedName>
        <fullName evidence="7">Cna B-type domain-containing protein</fullName>
    </submittedName>
</protein>
<dbReference type="CDD" id="cd00222">
    <property type="entry name" value="CollagenBindB"/>
    <property type="match status" value="1"/>
</dbReference>
<dbReference type="InterPro" id="IPR001279">
    <property type="entry name" value="Metallo-B-lactamas"/>
</dbReference>
<dbReference type="SUPFAM" id="SSF56281">
    <property type="entry name" value="Metallo-hydrolase/oxidoreductase"/>
    <property type="match status" value="1"/>
</dbReference>
<evidence type="ECO:0000256" key="2">
    <source>
        <dbReference type="PROSITE-ProRule" id="PRU00591"/>
    </source>
</evidence>
<evidence type="ECO:0000256" key="4">
    <source>
        <dbReference type="SAM" id="SignalP"/>
    </source>
</evidence>
<dbReference type="InterPro" id="IPR018337">
    <property type="entry name" value="Cell_wall/Cho-bd_repeat"/>
</dbReference>
<accession>A0A4Q1RG14</accession>
<feature type="region of interest" description="Disordered" evidence="3">
    <location>
        <begin position="349"/>
        <end position="374"/>
    </location>
</feature>
<dbReference type="PROSITE" id="PS51170">
    <property type="entry name" value="CW"/>
    <property type="match status" value="8"/>
</dbReference>
<keyword evidence="8" id="KW-1185">Reference proteome</keyword>
<sequence length="983" mass="109535">MTVSKKQILAWLLLICSMCFFFSAVSVSAETLSTASTGDPGTIHFLTLDANGDAILLECNGKFGMVDSGEDSDYPDGSDSRYPYRPGIVTSAGQENTVISYLRSRGVNESNFEFYIATHPHSDHIGSGDEIIRTFKPKRVYIEPYSDEWISNPTHLFDNLYVYDHVVSAAKDTGAPLIQYFDPDAPVYPQTVTIQGTITWQDSSEEDADALASLPPEAVSVELTCQSDTEDVKTFSVSPEFSSENGTWTYTFTGVPKYDDDKNELRYQITPSADNAVFTVSADSPYDFICTPAGTDTDETASAVTADAQTTALFSASDFPDAVIDESEPAVTSALTDGLSTDAIPESDQVAADNPLDPANLQEGQESASARSGVHENEQGYTASPIFYLGGKDGLQIEIMNYGVYQTWGALPDANYFSLGVKVTSMQTGATAFLSGDINNYIGAETALAQKLGHVDLLKLGHHGSYGSNTSSYIRTLSPKMAVMTGTFAYVTSRTFRTETSTLDTLLEMGANNIPLYPTAWYAKDGIGALQIQLDDSLSNNIPANKERVAIGDIEAPPVVVYYKNGFPTAVSGWKQDTEGNYYYFNNSSLPLRDQFVLSKGLWYYLGSDGIIETGWLFHKNHYYFLNPSTGAMQTGWLYRSGTYYYLDPDSGAMTTGTRVINASEYFFNSDGSMAVSTWVNGTYYGASGAKDTSKVNNRWHHDSKGYRYSNPDGSYLTSTWSLIDNSWYYFGSDGYMVTGWLRLGSSYYYLDSYGKMKTGWLSYKDNWYYLSSDGSMVIGWYYMLNNWYHFSSDGAMTGPGWHWIGDKCYYMYSSGAMAADTWIDYDYVDSSGAWVKGKTTNTPEWIQKGSRWWYRHANGTYTTSDWEYINGRWYYFDADGWMMTGWIGQNGSWYYLNSNGAMVTGWFQQGSSWYYLTSNGSMAVGWLHLKDNWYYLNSDGVMQTGWLNLNGSWYYLDPTSGVMASDTWVDGCYLDHSGVWKR</sequence>
<dbReference type="Proteomes" id="UP000290106">
    <property type="component" value="Unassembled WGS sequence"/>
</dbReference>
<evidence type="ECO:0000256" key="1">
    <source>
        <dbReference type="ARBA" id="ARBA00022737"/>
    </source>
</evidence>
<reference evidence="7 8" key="1">
    <citation type="submission" date="2019-01" db="EMBL/GenBank/DDBJ databases">
        <title>Blautia sp. nov. KGMB01111 isolated human feces.</title>
        <authorList>
            <person name="Park J.-E."/>
            <person name="Kim J.-S."/>
            <person name="Park S.-H."/>
        </authorList>
    </citation>
    <scope>NUCLEOTIDE SEQUENCE [LARGE SCALE GENOMIC DNA]</scope>
    <source>
        <strain evidence="7 8">KGMB01111</strain>
    </source>
</reference>
<dbReference type="PANTHER" id="PTHR30619:SF7">
    <property type="entry name" value="BETA-LACTAMASE DOMAIN PROTEIN"/>
    <property type="match status" value="1"/>
</dbReference>
<dbReference type="Pfam" id="PF00753">
    <property type="entry name" value="Lactamase_B"/>
    <property type="match status" value="1"/>
</dbReference>